<dbReference type="GO" id="GO:0005770">
    <property type="term" value="C:late endosome"/>
    <property type="evidence" value="ECO:0007669"/>
    <property type="project" value="UniProtKB-SubCell"/>
</dbReference>
<dbReference type="InterPro" id="IPR047326">
    <property type="entry name" value="RUN_PLEKHM1"/>
</dbReference>
<protein>
    <submittedName>
        <fullName evidence="13">Uncharacterized protein LOC106178352 isoform X2</fullName>
    </submittedName>
</protein>
<comment type="subcellular location">
    <subcellularLocation>
        <location evidence="1">Late endosome</location>
    </subcellularLocation>
</comment>
<evidence type="ECO:0000256" key="7">
    <source>
        <dbReference type="ARBA" id="ARBA00022833"/>
    </source>
</evidence>
<reference evidence="13" key="1">
    <citation type="submission" date="2025-08" db="UniProtKB">
        <authorList>
            <consortium name="RefSeq"/>
        </authorList>
    </citation>
    <scope>IDENTIFICATION</scope>
    <source>
        <tissue evidence="13">Gonads</tissue>
    </source>
</reference>
<dbReference type="InterPro" id="IPR037213">
    <property type="entry name" value="Run_dom_sf"/>
</dbReference>
<dbReference type="GO" id="GO:0006914">
    <property type="term" value="P:autophagy"/>
    <property type="evidence" value="ECO:0007669"/>
    <property type="project" value="UniProtKB-KW"/>
</dbReference>
<keyword evidence="7" id="KW-0862">Zinc</keyword>
<dbReference type="OrthoDB" id="62364at2759"/>
<evidence type="ECO:0000256" key="6">
    <source>
        <dbReference type="ARBA" id="ARBA00022771"/>
    </source>
</evidence>
<dbReference type="PROSITE" id="PS50826">
    <property type="entry name" value="RUN"/>
    <property type="match status" value="1"/>
</dbReference>
<keyword evidence="5" id="KW-0967">Endosome</keyword>
<feature type="compositionally biased region" description="Low complexity" evidence="9">
    <location>
        <begin position="242"/>
        <end position="258"/>
    </location>
</feature>
<dbReference type="GeneID" id="106178352"/>
<dbReference type="SMART" id="SM01175">
    <property type="entry name" value="DUF4206"/>
    <property type="match status" value="1"/>
</dbReference>
<evidence type="ECO:0000259" key="10">
    <source>
        <dbReference type="PROSITE" id="PS50081"/>
    </source>
</evidence>
<keyword evidence="6" id="KW-0863">Zinc-finger</keyword>
<dbReference type="SUPFAM" id="SSF140741">
    <property type="entry name" value="RUN domain-like"/>
    <property type="match status" value="1"/>
</dbReference>
<dbReference type="Pfam" id="PF02759">
    <property type="entry name" value="RUN"/>
    <property type="match status" value="1"/>
</dbReference>
<dbReference type="PROSITE" id="PS50081">
    <property type="entry name" value="ZF_DAG_PE_2"/>
    <property type="match status" value="1"/>
</dbReference>
<keyword evidence="12" id="KW-1185">Reference proteome</keyword>
<name>A0A1S3K2T5_LINAN</name>
<evidence type="ECO:0000256" key="5">
    <source>
        <dbReference type="ARBA" id="ARBA00022753"/>
    </source>
</evidence>
<dbReference type="InterPro" id="IPR025258">
    <property type="entry name" value="RH_dom"/>
</dbReference>
<feature type="domain" description="RUN" evidence="11">
    <location>
        <begin position="46"/>
        <end position="170"/>
    </location>
</feature>
<keyword evidence="8" id="KW-0072">Autophagy</keyword>
<dbReference type="CDD" id="cd15489">
    <property type="entry name" value="PHD_SF"/>
    <property type="match status" value="1"/>
</dbReference>
<dbReference type="Proteomes" id="UP000085678">
    <property type="component" value="Unplaced"/>
</dbReference>
<feature type="region of interest" description="Disordered" evidence="9">
    <location>
        <begin position="197"/>
        <end position="346"/>
    </location>
</feature>
<feature type="region of interest" description="Disordered" evidence="9">
    <location>
        <begin position="399"/>
        <end position="432"/>
    </location>
</feature>
<feature type="region of interest" description="Disordered" evidence="9">
    <location>
        <begin position="524"/>
        <end position="546"/>
    </location>
</feature>
<dbReference type="GO" id="GO:0008270">
    <property type="term" value="F:zinc ion binding"/>
    <property type="evidence" value="ECO:0007669"/>
    <property type="project" value="UniProtKB-KW"/>
</dbReference>
<dbReference type="PANTHER" id="PTHR12326">
    <property type="entry name" value="PLECKSTRIN HOMOLOGY DOMAIN CONTAINING PROTEIN"/>
    <property type="match status" value="1"/>
</dbReference>
<keyword evidence="2" id="KW-0597">Phosphoprotein</keyword>
<dbReference type="CDD" id="cd17679">
    <property type="entry name" value="RUN_PLEKHM1"/>
    <property type="match status" value="1"/>
</dbReference>
<feature type="compositionally biased region" description="Polar residues" evidence="9">
    <location>
        <begin position="206"/>
        <end position="224"/>
    </location>
</feature>
<evidence type="ECO:0000313" key="13">
    <source>
        <dbReference type="RefSeq" id="XP_013416948.1"/>
    </source>
</evidence>
<evidence type="ECO:0000256" key="2">
    <source>
        <dbReference type="ARBA" id="ARBA00022553"/>
    </source>
</evidence>
<accession>A0A1S3K2T5</accession>
<feature type="region of interest" description="Disordered" evidence="9">
    <location>
        <begin position="573"/>
        <end position="601"/>
    </location>
</feature>
<keyword evidence="3" id="KW-0479">Metal-binding</keyword>
<dbReference type="InterPro" id="IPR051366">
    <property type="entry name" value="DEF8"/>
</dbReference>
<dbReference type="SMART" id="SM00593">
    <property type="entry name" value="RUN"/>
    <property type="match status" value="1"/>
</dbReference>
<proteinExistence type="predicted"/>
<evidence type="ECO:0000256" key="9">
    <source>
        <dbReference type="SAM" id="MobiDB-lite"/>
    </source>
</evidence>
<dbReference type="RefSeq" id="XP_013416948.1">
    <property type="nucleotide sequence ID" value="XM_013561494.1"/>
</dbReference>
<gene>
    <name evidence="13" type="primary">LOC106178352</name>
</gene>
<dbReference type="AlphaFoldDB" id="A0A1S3K2T5"/>
<feature type="compositionally biased region" description="Polar residues" evidence="9">
    <location>
        <begin position="275"/>
        <end position="303"/>
    </location>
</feature>
<evidence type="ECO:0000256" key="3">
    <source>
        <dbReference type="ARBA" id="ARBA00022723"/>
    </source>
</evidence>
<dbReference type="Pfam" id="PF13901">
    <property type="entry name" value="RH_dom"/>
    <property type="match status" value="1"/>
</dbReference>
<evidence type="ECO:0000256" key="4">
    <source>
        <dbReference type="ARBA" id="ARBA00022737"/>
    </source>
</evidence>
<dbReference type="PANTHER" id="PTHR12326:SF12">
    <property type="entry name" value="PLECKSTRIN HOMOLOGY AND RUN DOMAIN CONTAINING M1"/>
    <property type="match status" value="1"/>
</dbReference>
<evidence type="ECO:0000313" key="12">
    <source>
        <dbReference type="Proteomes" id="UP000085678"/>
    </source>
</evidence>
<organism evidence="12 13">
    <name type="scientific">Lingula anatina</name>
    <name type="common">Brachiopod</name>
    <name type="synonym">Lingula unguis</name>
    <dbReference type="NCBI Taxonomy" id="7574"/>
    <lineage>
        <taxon>Eukaryota</taxon>
        <taxon>Metazoa</taxon>
        <taxon>Spiralia</taxon>
        <taxon>Lophotrochozoa</taxon>
        <taxon>Brachiopoda</taxon>
        <taxon>Linguliformea</taxon>
        <taxon>Lingulata</taxon>
        <taxon>Lingulida</taxon>
        <taxon>Linguloidea</taxon>
        <taxon>Lingulidae</taxon>
        <taxon>Lingula</taxon>
    </lineage>
</organism>
<evidence type="ECO:0000259" key="11">
    <source>
        <dbReference type="PROSITE" id="PS50826"/>
    </source>
</evidence>
<keyword evidence="4" id="KW-0677">Repeat</keyword>
<evidence type="ECO:0000256" key="8">
    <source>
        <dbReference type="ARBA" id="ARBA00023006"/>
    </source>
</evidence>
<dbReference type="InterPro" id="IPR004012">
    <property type="entry name" value="Run_dom"/>
</dbReference>
<dbReference type="InterPro" id="IPR002219">
    <property type="entry name" value="PKC_DAG/PE"/>
</dbReference>
<feature type="compositionally biased region" description="Polar residues" evidence="9">
    <location>
        <begin position="324"/>
        <end position="335"/>
    </location>
</feature>
<sequence length="948" mass="105713">MSWFGGKDPTPEECAKENAIKRRITKEFSLALKSLEKEFINTEEPIHSGDTANAVCSALEAVFLHGLKGSFAKKNFWKFLTAFTHQDVISQLNHLGQITTEIGMCRSWIRIALNDGILESYLEAMINEQSTVKYWYRRTAFLRDPEQPGILKTYLQGLASFKFQLSYNSSVLNVWTITPLILVGIWTPPETPAPVVPEAIKRKSSQIKPTSTSKALTTENSQPPGGSPVQVHSKRRSRSRVDSTGSSSQTGEPSQSSEGKLPLSSSWDDIEIDGSTPQDKTGTINTNISQGGSAHQDGLQITNRDLDDIRRQGRRGPGSDVGSECSTADSHSSCPDPNGLRGSYRSEGSFLQAGSLPEAGGQGHMKQFVDELRRESVEERILRASEEVVKAKINEVRMSQDDEGQIFPSKPSEENFPKPTEPHLAQSPGGTTALEGSDLVAKQPVPIAANDQDETKPISIAAPFGHKRQKSGPLEPVITTAEAVTIDTYSHEEEDIVTLRGRLGTSIYESDTLRARADTIDFATETDQTEDQTPSSGLPKHHSVGNSLGKMTGWSTSFEDNYLNKDFIQDSAPCEGSGQVTTETDRMIGGSGEKVKDTGEEQSGIPIRKEIHSYQSVVGDYTPSGGHGMPGSSLNDVLENLNLGSQVLRESAIKGPSSCSSSTEPFPQDFEVLTKSGSFGEEGQRPKTQQLISVIGKLRTEKGLDHQNYQCKGCARPLGMFYGKARVCTYDACYYCYECHENEETTIPAKIVHSWDFRKHKVCKFNKDFLEQMEDEPLINMKESNPRIYEHINEMNDVKLLRMQLRYLKTYLFTCNQNIAEEFKRMVWPKEYLFDHIHLYSLNDLYQVQSGQLSQSLKKVVKWAAKHVYECRLCSQKGFICEICDNPKVIFPFEIDSTIRCHSCKVVFHKSCKTEGVPCPKCERKKMREMKLGINISNHDYAHFPDDL</sequence>
<dbReference type="Gene3D" id="1.20.58.900">
    <property type="match status" value="1"/>
</dbReference>
<evidence type="ECO:0000256" key="1">
    <source>
        <dbReference type="ARBA" id="ARBA00004603"/>
    </source>
</evidence>
<feature type="domain" description="Phorbol-ester/DAG-type" evidence="10">
    <location>
        <begin position="866"/>
        <end position="919"/>
    </location>
</feature>